<dbReference type="Gene3D" id="1.20.120.530">
    <property type="entry name" value="GntR ligand-binding domain-like"/>
    <property type="match status" value="1"/>
</dbReference>
<dbReference type="RefSeq" id="WP_203366586.1">
    <property type="nucleotide sequence ID" value="NZ_WSFT01000036.1"/>
</dbReference>
<dbReference type="InterPro" id="IPR008920">
    <property type="entry name" value="TF_FadR/GntR_C"/>
</dbReference>
<dbReference type="InterPro" id="IPR011711">
    <property type="entry name" value="GntR_C"/>
</dbReference>
<accession>A0A942UXL2</accession>
<dbReference type="Proteomes" id="UP000724672">
    <property type="component" value="Unassembled WGS sequence"/>
</dbReference>
<dbReference type="EMBL" id="WSFT01000036">
    <property type="protein sequence ID" value="MBS4538669.1"/>
    <property type="molecule type" value="Genomic_DNA"/>
</dbReference>
<reference evidence="5" key="1">
    <citation type="submission" date="2019-12" db="EMBL/GenBank/DDBJ databases">
        <title>Clostridiaceae gen. nov. sp. nov., isolated from sediment in Xinjiang, China.</title>
        <authorList>
            <person name="Zhang R."/>
        </authorList>
    </citation>
    <scope>NUCLEOTIDE SEQUENCE</scope>
    <source>
        <strain evidence="5">D2Q-11</strain>
    </source>
</reference>
<dbReference type="SMART" id="SM00895">
    <property type="entry name" value="FCD"/>
    <property type="match status" value="1"/>
</dbReference>
<dbReference type="Pfam" id="PF07729">
    <property type="entry name" value="FCD"/>
    <property type="match status" value="1"/>
</dbReference>
<evidence type="ECO:0000313" key="5">
    <source>
        <dbReference type="EMBL" id="MBS4538669.1"/>
    </source>
</evidence>
<comment type="caution">
    <text evidence="5">The sequence shown here is derived from an EMBL/GenBank/DDBJ whole genome shotgun (WGS) entry which is preliminary data.</text>
</comment>
<dbReference type="InterPro" id="IPR036388">
    <property type="entry name" value="WH-like_DNA-bd_sf"/>
</dbReference>
<feature type="domain" description="HTH gntR-type" evidence="4">
    <location>
        <begin position="4"/>
        <end position="72"/>
    </location>
</feature>
<dbReference type="GO" id="GO:0003677">
    <property type="term" value="F:DNA binding"/>
    <property type="evidence" value="ECO:0007669"/>
    <property type="project" value="UniProtKB-KW"/>
</dbReference>
<dbReference type="PROSITE" id="PS50949">
    <property type="entry name" value="HTH_GNTR"/>
    <property type="match status" value="1"/>
</dbReference>
<dbReference type="PRINTS" id="PR00035">
    <property type="entry name" value="HTHGNTR"/>
</dbReference>
<dbReference type="InterPro" id="IPR000524">
    <property type="entry name" value="Tscrpt_reg_HTH_GntR"/>
</dbReference>
<dbReference type="CDD" id="cd07377">
    <property type="entry name" value="WHTH_GntR"/>
    <property type="match status" value="1"/>
</dbReference>
<dbReference type="PANTHER" id="PTHR43537">
    <property type="entry name" value="TRANSCRIPTIONAL REGULATOR, GNTR FAMILY"/>
    <property type="match status" value="1"/>
</dbReference>
<evidence type="ECO:0000256" key="2">
    <source>
        <dbReference type="ARBA" id="ARBA00023125"/>
    </source>
</evidence>
<proteinExistence type="predicted"/>
<dbReference type="GO" id="GO:0003700">
    <property type="term" value="F:DNA-binding transcription factor activity"/>
    <property type="evidence" value="ECO:0007669"/>
    <property type="project" value="InterPro"/>
</dbReference>
<dbReference type="PANTHER" id="PTHR43537:SF5">
    <property type="entry name" value="UXU OPERON TRANSCRIPTIONAL REGULATOR"/>
    <property type="match status" value="1"/>
</dbReference>
<keyword evidence="2" id="KW-0238">DNA-binding</keyword>
<keyword evidence="3" id="KW-0804">Transcription</keyword>
<dbReference type="SUPFAM" id="SSF48008">
    <property type="entry name" value="GntR ligand-binding domain-like"/>
    <property type="match status" value="1"/>
</dbReference>
<dbReference type="SMART" id="SM00345">
    <property type="entry name" value="HTH_GNTR"/>
    <property type="match status" value="1"/>
</dbReference>
<name>A0A942UXL2_9FIRM</name>
<evidence type="ECO:0000313" key="6">
    <source>
        <dbReference type="Proteomes" id="UP000724672"/>
    </source>
</evidence>
<dbReference type="Pfam" id="PF00392">
    <property type="entry name" value="GntR"/>
    <property type="match status" value="1"/>
</dbReference>
<evidence type="ECO:0000256" key="1">
    <source>
        <dbReference type="ARBA" id="ARBA00023015"/>
    </source>
</evidence>
<evidence type="ECO:0000256" key="3">
    <source>
        <dbReference type="ARBA" id="ARBA00023163"/>
    </source>
</evidence>
<evidence type="ECO:0000259" key="4">
    <source>
        <dbReference type="PROSITE" id="PS50949"/>
    </source>
</evidence>
<sequence>MIKKNVSQVVFDTIEGKIISGEWKSGTKITSEPQLAKELQVSRMSVREAIEKLVALGILTKKRGEGTFVNELKPSVYLNSLIPMITLDRDDFLEILEFRLIVEVESIRLFVKKANNQDIIELRKYYDEMVKYKDDPVKFAESDTSFHMKIAEGTKNSLIKKVNSVLKKLLDYHQQGLYENLGPKGGLIEHKKILESIEKRDEELSVLFMKRHIERTINDLYKIREQKKEG</sequence>
<gene>
    <name evidence="5" type="ORF">GOQ27_09345</name>
</gene>
<dbReference type="SUPFAM" id="SSF46785">
    <property type="entry name" value="Winged helix' DNA-binding domain"/>
    <property type="match status" value="1"/>
</dbReference>
<dbReference type="InterPro" id="IPR036390">
    <property type="entry name" value="WH_DNA-bd_sf"/>
</dbReference>
<keyword evidence="1" id="KW-0805">Transcription regulation</keyword>
<dbReference type="Gene3D" id="1.10.10.10">
    <property type="entry name" value="Winged helix-like DNA-binding domain superfamily/Winged helix DNA-binding domain"/>
    <property type="match status" value="1"/>
</dbReference>
<protein>
    <submittedName>
        <fullName evidence="5">FadR family transcriptional regulator</fullName>
    </submittedName>
</protein>
<dbReference type="AlphaFoldDB" id="A0A942UXL2"/>
<keyword evidence="6" id="KW-1185">Reference proteome</keyword>
<organism evidence="5 6">
    <name type="scientific">Anaeromonas frigoriresistens</name>
    <dbReference type="NCBI Taxonomy" id="2683708"/>
    <lineage>
        <taxon>Bacteria</taxon>
        <taxon>Bacillati</taxon>
        <taxon>Bacillota</taxon>
        <taxon>Tissierellia</taxon>
        <taxon>Tissierellales</taxon>
        <taxon>Thermohalobacteraceae</taxon>
        <taxon>Anaeromonas</taxon>
    </lineage>
</organism>